<dbReference type="RefSeq" id="WP_145675256.1">
    <property type="nucleotide sequence ID" value="NZ_VIWO01000018.1"/>
</dbReference>
<keyword evidence="1" id="KW-0812">Transmembrane</keyword>
<keyword evidence="1" id="KW-1133">Transmembrane helix</keyword>
<comment type="caution">
    <text evidence="2">The sequence shown here is derived from an EMBL/GenBank/DDBJ whole genome shotgun (WGS) entry which is preliminary data.</text>
</comment>
<evidence type="ECO:0000256" key="1">
    <source>
        <dbReference type="SAM" id="Phobius"/>
    </source>
</evidence>
<name>A0A561P0R7_9BACT</name>
<protein>
    <submittedName>
        <fullName evidence="2">Uncharacterized protein</fullName>
    </submittedName>
</protein>
<reference evidence="2 3" key="1">
    <citation type="submission" date="2019-06" db="EMBL/GenBank/DDBJ databases">
        <title>Sorghum-associated microbial communities from plants grown in Nebraska, USA.</title>
        <authorList>
            <person name="Schachtman D."/>
        </authorList>
    </citation>
    <scope>NUCLEOTIDE SEQUENCE [LARGE SCALE GENOMIC DNA]</scope>
    <source>
        <strain evidence="2 3">1209</strain>
    </source>
</reference>
<feature type="transmembrane region" description="Helical" evidence="1">
    <location>
        <begin position="9"/>
        <end position="29"/>
    </location>
</feature>
<organism evidence="2 3">
    <name type="scientific">Chitinophaga polysaccharea</name>
    <dbReference type="NCBI Taxonomy" id="1293035"/>
    <lineage>
        <taxon>Bacteria</taxon>
        <taxon>Pseudomonadati</taxon>
        <taxon>Bacteroidota</taxon>
        <taxon>Chitinophagia</taxon>
        <taxon>Chitinophagales</taxon>
        <taxon>Chitinophagaceae</taxon>
        <taxon>Chitinophaga</taxon>
    </lineage>
</organism>
<dbReference type="Proteomes" id="UP000320811">
    <property type="component" value="Unassembled WGS sequence"/>
</dbReference>
<keyword evidence="3" id="KW-1185">Reference proteome</keyword>
<proteinExistence type="predicted"/>
<feature type="transmembrane region" description="Helical" evidence="1">
    <location>
        <begin position="41"/>
        <end position="63"/>
    </location>
</feature>
<accession>A0A561P0R7</accession>
<gene>
    <name evidence="2" type="ORF">FHW36_11817</name>
</gene>
<evidence type="ECO:0000313" key="3">
    <source>
        <dbReference type="Proteomes" id="UP000320811"/>
    </source>
</evidence>
<dbReference type="EMBL" id="VIWO01000018">
    <property type="protein sequence ID" value="TWF31723.1"/>
    <property type="molecule type" value="Genomic_DNA"/>
</dbReference>
<dbReference type="AlphaFoldDB" id="A0A561P0R7"/>
<keyword evidence="1" id="KW-0472">Membrane</keyword>
<evidence type="ECO:0000313" key="2">
    <source>
        <dbReference type="EMBL" id="TWF31723.1"/>
    </source>
</evidence>
<sequence>MSIPSTKTVIISFLIASITVSVAVLYTNAGKFTALYYVGRILSTLGTFQFFVIALWRIIGGVINGELDKKRPK</sequence>